<comment type="caution">
    <text evidence="2">The sequence shown here is derived from an EMBL/GenBank/DDBJ whole genome shotgun (WGS) entry which is preliminary data.</text>
</comment>
<evidence type="ECO:0000313" key="2">
    <source>
        <dbReference type="EMBL" id="NOU72266.1"/>
    </source>
</evidence>
<organism evidence="2 3">
    <name type="scientific">Paenibacillus phytorum</name>
    <dbReference type="NCBI Taxonomy" id="2654977"/>
    <lineage>
        <taxon>Bacteria</taxon>
        <taxon>Bacillati</taxon>
        <taxon>Bacillota</taxon>
        <taxon>Bacilli</taxon>
        <taxon>Bacillales</taxon>
        <taxon>Paenibacillaceae</taxon>
        <taxon>Paenibacillus</taxon>
    </lineage>
</organism>
<reference evidence="2 3" key="1">
    <citation type="submission" date="2019-10" db="EMBL/GenBank/DDBJ databases">
        <title>Description of Paenibacillus terrestris sp. nov.</title>
        <authorList>
            <person name="Carlier A."/>
            <person name="Qi S."/>
        </authorList>
    </citation>
    <scope>NUCLEOTIDE SEQUENCE [LARGE SCALE GENOMIC DNA]</scope>
    <source>
        <strain evidence="2 3">LMG 31458</strain>
    </source>
</reference>
<evidence type="ECO:0000259" key="1">
    <source>
        <dbReference type="Pfam" id="PF01261"/>
    </source>
</evidence>
<gene>
    <name evidence="2" type="ORF">GC098_12665</name>
</gene>
<dbReference type="InterPro" id="IPR013022">
    <property type="entry name" value="Xyl_isomerase-like_TIM-brl"/>
</dbReference>
<dbReference type="SUPFAM" id="SSF51658">
    <property type="entry name" value="Xylose isomerase-like"/>
    <property type="match status" value="1"/>
</dbReference>
<dbReference type="Gene3D" id="3.20.20.150">
    <property type="entry name" value="Divalent-metal-dependent TIM barrel enzymes"/>
    <property type="match status" value="1"/>
</dbReference>
<proteinExistence type="predicted"/>
<keyword evidence="3" id="KW-1185">Reference proteome</keyword>
<sequence>MACKGYPCNDFQYVRVSFVERGSEMNDKGSLPFLFEISSVPWDYGDLCLPHERKDVVFSKAEWRRSELESFRKHVERLQEMNCKHVIIREVGGSVHWDPTRSNNEKEVVRLTDDQWNFFAEGLHLAGEICQSYNMLLVYQHHIGTVVEKAKEIGKLMEATDPHLVHLMLDTGHAYYGGGDPLALLNHYYERIRFIHLTDIRQSVLNHVREKSLDFVDSVKQGVFTVPGDGWIQFEPIFKKLIDNQFDGRVIVGWDRDWAVVDPSADLSKSKKYVDKILSGYEGRYQRMEG</sequence>
<dbReference type="Pfam" id="PF01261">
    <property type="entry name" value="AP_endonuc_2"/>
    <property type="match status" value="1"/>
</dbReference>
<dbReference type="InterPro" id="IPR050312">
    <property type="entry name" value="IolE/XylAMocC-like"/>
</dbReference>
<dbReference type="InterPro" id="IPR036237">
    <property type="entry name" value="Xyl_isomerase-like_sf"/>
</dbReference>
<dbReference type="Proteomes" id="UP000616779">
    <property type="component" value="Unassembled WGS sequence"/>
</dbReference>
<name>A0ABX1XUS8_9BACL</name>
<accession>A0ABX1XUS8</accession>
<evidence type="ECO:0000313" key="3">
    <source>
        <dbReference type="Proteomes" id="UP000616779"/>
    </source>
</evidence>
<dbReference type="PANTHER" id="PTHR12110">
    <property type="entry name" value="HYDROXYPYRUVATE ISOMERASE"/>
    <property type="match status" value="1"/>
</dbReference>
<dbReference type="PANTHER" id="PTHR12110:SF41">
    <property type="entry name" value="INOSOSE DEHYDRATASE"/>
    <property type="match status" value="1"/>
</dbReference>
<protein>
    <submittedName>
        <fullName evidence="2">TIM barrel protein</fullName>
    </submittedName>
</protein>
<dbReference type="EMBL" id="WHOA01000090">
    <property type="protein sequence ID" value="NOU72266.1"/>
    <property type="molecule type" value="Genomic_DNA"/>
</dbReference>
<feature type="domain" description="Xylose isomerase-like TIM barrel" evidence="1">
    <location>
        <begin position="62"/>
        <end position="267"/>
    </location>
</feature>